<dbReference type="InterPro" id="IPR027391">
    <property type="entry name" value="Nol1_Nop2_Fmu_2"/>
</dbReference>
<feature type="binding site" evidence="6">
    <location>
        <position position="181"/>
    </location>
    <ligand>
        <name>S-adenosyl-L-methionine</name>
        <dbReference type="ChEBI" id="CHEBI:59789"/>
    </ligand>
</feature>
<dbReference type="InterPro" id="IPR023267">
    <property type="entry name" value="RCMT"/>
</dbReference>
<dbReference type="InterPro" id="IPR001678">
    <property type="entry name" value="MeTrfase_RsmB-F_NOP2_dom"/>
</dbReference>
<evidence type="ECO:0000256" key="5">
    <source>
        <dbReference type="ARBA" id="ARBA00022884"/>
    </source>
</evidence>
<comment type="similarity">
    <text evidence="6">Belongs to the class I-like SAM-binding methyltransferase superfamily. RsmB/NOP family.</text>
</comment>
<keyword evidence="9" id="KW-1185">Reference proteome</keyword>
<feature type="active site" description="Nucleophile" evidence="6">
    <location>
        <position position="234"/>
    </location>
</feature>
<protein>
    <submittedName>
        <fullName evidence="8">16S rRNA C967 or C1407 C5-methylase (RsmB/RsmF family)</fullName>
    </submittedName>
</protein>
<feature type="binding site" evidence="6">
    <location>
        <position position="137"/>
    </location>
    <ligand>
        <name>S-adenosyl-L-methionine</name>
        <dbReference type="ChEBI" id="CHEBI:59789"/>
    </ligand>
</feature>
<evidence type="ECO:0000256" key="1">
    <source>
        <dbReference type="ARBA" id="ARBA00022490"/>
    </source>
</evidence>
<keyword evidence="3 6" id="KW-0808">Transferase</keyword>
<dbReference type="PRINTS" id="PR02008">
    <property type="entry name" value="RCMTFAMILY"/>
</dbReference>
<dbReference type="SUPFAM" id="SSF53335">
    <property type="entry name" value="S-adenosyl-L-methionine-dependent methyltransferases"/>
    <property type="match status" value="1"/>
</dbReference>
<accession>A0A368UQP4</accession>
<keyword evidence="2 6" id="KW-0489">Methyltransferase</keyword>
<dbReference type="InterPro" id="IPR031341">
    <property type="entry name" value="Methyltr_RsmF_N"/>
</dbReference>
<dbReference type="InterPro" id="IPR029063">
    <property type="entry name" value="SAM-dependent_MTases_sf"/>
</dbReference>
<evidence type="ECO:0000256" key="3">
    <source>
        <dbReference type="ARBA" id="ARBA00022679"/>
    </source>
</evidence>
<dbReference type="Proteomes" id="UP000252733">
    <property type="component" value="Unassembled WGS sequence"/>
</dbReference>
<name>A0A368UQP4_9BACT</name>
<dbReference type="EMBL" id="QPIZ01000019">
    <property type="protein sequence ID" value="RCW31116.1"/>
    <property type="molecule type" value="Genomic_DNA"/>
</dbReference>
<dbReference type="Pfam" id="PF01189">
    <property type="entry name" value="Methyltr_RsmB-F"/>
    <property type="match status" value="1"/>
</dbReference>
<dbReference type="Pfam" id="PF13636">
    <property type="entry name" value="Methyltranf_PUA"/>
    <property type="match status" value="1"/>
</dbReference>
<dbReference type="GO" id="GO:0008173">
    <property type="term" value="F:RNA methyltransferase activity"/>
    <property type="evidence" value="ECO:0007669"/>
    <property type="project" value="InterPro"/>
</dbReference>
<evidence type="ECO:0000256" key="2">
    <source>
        <dbReference type="ARBA" id="ARBA00022603"/>
    </source>
</evidence>
<evidence type="ECO:0000313" key="8">
    <source>
        <dbReference type="EMBL" id="RCW31116.1"/>
    </source>
</evidence>
<gene>
    <name evidence="8" type="ORF">DFO77_11984</name>
</gene>
<organism evidence="8 9">
    <name type="scientific">Marinilabilia salmonicolor</name>
    <dbReference type="NCBI Taxonomy" id="989"/>
    <lineage>
        <taxon>Bacteria</taxon>
        <taxon>Pseudomonadati</taxon>
        <taxon>Bacteroidota</taxon>
        <taxon>Bacteroidia</taxon>
        <taxon>Marinilabiliales</taxon>
        <taxon>Marinilabiliaceae</taxon>
        <taxon>Marinilabilia</taxon>
    </lineage>
</organism>
<proteinExistence type="inferred from homology"/>
<keyword evidence="4 6" id="KW-0949">S-adenosyl-L-methionine</keyword>
<dbReference type="PANTHER" id="PTHR22807">
    <property type="entry name" value="NOP2 YEAST -RELATED NOL1/NOP2/FMU SUN DOMAIN-CONTAINING"/>
    <property type="match status" value="1"/>
</dbReference>
<dbReference type="GO" id="GO:0001510">
    <property type="term" value="P:RNA methylation"/>
    <property type="evidence" value="ECO:0007669"/>
    <property type="project" value="InterPro"/>
</dbReference>
<comment type="caution">
    <text evidence="6">Lacks conserved residue(s) required for the propagation of feature annotation.</text>
</comment>
<dbReference type="InterPro" id="IPR049560">
    <property type="entry name" value="MeTrfase_RsmB-F_NOP2_cat"/>
</dbReference>
<feature type="domain" description="SAM-dependent MTase RsmB/NOP-type" evidence="7">
    <location>
        <begin position="1"/>
        <end position="298"/>
    </location>
</feature>
<evidence type="ECO:0000256" key="4">
    <source>
        <dbReference type="ARBA" id="ARBA00022691"/>
    </source>
</evidence>
<dbReference type="Gene3D" id="3.40.50.150">
    <property type="entry name" value="Vaccinia Virus protein VP39"/>
    <property type="match status" value="1"/>
</dbReference>
<evidence type="ECO:0000259" key="7">
    <source>
        <dbReference type="PROSITE" id="PS51686"/>
    </source>
</evidence>
<dbReference type="Gene3D" id="2.30.130.60">
    <property type="match status" value="1"/>
</dbReference>
<dbReference type="PROSITE" id="PS51686">
    <property type="entry name" value="SAM_MT_RSMB_NOP"/>
    <property type="match status" value="1"/>
</dbReference>
<dbReference type="PANTHER" id="PTHR22807:SF30">
    <property type="entry name" value="28S RRNA (CYTOSINE(4447)-C(5))-METHYLTRANSFERASE-RELATED"/>
    <property type="match status" value="1"/>
</dbReference>
<dbReference type="CDD" id="cd02440">
    <property type="entry name" value="AdoMet_MTases"/>
    <property type="match status" value="1"/>
</dbReference>
<dbReference type="AlphaFoldDB" id="A0A368UQP4"/>
<reference evidence="8 9" key="1">
    <citation type="submission" date="2018-07" db="EMBL/GenBank/DDBJ databases">
        <title>Freshwater and sediment microbial communities from various areas in North America, analyzing microbe dynamics in response to fracking.</title>
        <authorList>
            <person name="Lamendella R."/>
        </authorList>
    </citation>
    <scope>NUCLEOTIDE SEQUENCE [LARGE SCALE GENOMIC DNA]</scope>
    <source>
        <strain evidence="8 9">160A</strain>
    </source>
</reference>
<dbReference type="Pfam" id="PF17125">
    <property type="entry name" value="Methyltr_RsmF_N"/>
    <property type="match status" value="1"/>
</dbReference>
<sequence>MINQPLPEDFLLRMQQQLDKDEFNSFVESFANDSLPSVRLNPAKKEERFSQYEQVPWCPHGFYLKEKPVFTLDPAFHAGAYYPQEGSSMVLWHLLEIIEKEENGRALKVLDLCGAPGGKSTLIASFLKGEGLVVANEVIQSRARILRENIIKWGAPNAVVTQSDPSAFAKLPGLFDVMVVDAPCSGEGMFRKGEVARREWSVENTRHCAVRQRRILSDSWDSLRENGWLIYSTCTFNPEENEENLKWLMDEKRAEIMKLEVPDDWGITSVEISDGNGLAFYPHKVRGEGFFVALLQKKESPRSFKTNSAKRKPVKLPQELRSLIRNPDRYTYFERNELWSAFPEKYMNALQSMQKQLYLLHAGIPLGTVGRKGFVPDHALAMSWECSDNFPELELSEAEALRYLKGEPPVTEESLGRGFFLISCNRNRLGFVKNVGNRFNNLYPKEWRIRMRINEDD</sequence>
<evidence type="ECO:0000256" key="6">
    <source>
        <dbReference type="PROSITE-ProRule" id="PRU01023"/>
    </source>
</evidence>
<dbReference type="RefSeq" id="WP_181872096.1">
    <property type="nucleotide sequence ID" value="NZ_QPIZ01000019.1"/>
</dbReference>
<dbReference type="Gene3D" id="3.30.70.1170">
    <property type="entry name" value="Sun protein, domain 3"/>
    <property type="match status" value="1"/>
</dbReference>
<feature type="binding site" evidence="6">
    <location>
        <position position="164"/>
    </location>
    <ligand>
        <name>S-adenosyl-L-methionine</name>
        <dbReference type="ChEBI" id="CHEBI:59789"/>
    </ligand>
</feature>
<comment type="caution">
    <text evidence="8">The sequence shown here is derived from an EMBL/GenBank/DDBJ whole genome shotgun (WGS) entry which is preliminary data.</text>
</comment>
<dbReference type="GO" id="GO:0003723">
    <property type="term" value="F:RNA binding"/>
    <property type="evidence" value="ECO:0007669"/>
    <property type="project" value="UniProtKB-UniRule"/>
</dbReference>
<keyword evidence="1" id="KW-0963">Cytoplasm</keyword>
<keyword evidence="5 6" id="KW-0694">RNA-binding</keyword>
<evidence type="ECO:0000313" key="9">
    <source>
        <dbReference type="Proteomes" id="UP000252733"/>
    </source>
</evidence>